<dbReference type="PANTHER" id="PTHR37955:SF1">
    <property type="entry name" value="DEP DOMAIN-CONTAINING PROTEIN"/>
    <property type="match status" value="1"/>
</dbReference>
<sequence>MNAHQIPPGDRLENFPITFFAISMGLMGLTLVFRAVGHAIDLGQGPGDFMLGIATFAFLAILGLYGAKIVRHREAVVAEWHHPVRIAFFPAASISLLLLATAAFESFPSLAHGLWIAGVAAQSVLTLSVIAAWIGHRPFQPMHLSPAWFIPAVGNVIVPIAGVPLGYGEISWLFFSGGLVFWLILMTLVFNRMIFHDPIPGRLTPTLVILLAPPAIAFVAYLRLSGGVDGFARILLNIGYVFAAVVLTQLPKFRNLPFALSWWALSFPVAALSVASLAYARETASFAHQTIGLILAALLLGIVLTLAVLTFGAIRRREICKPEG</sequence>
<feature type="transmembrane region" description="Helical" evidence="5">
    <location>
        <begin position="87"/>
        <end position="107"/>
    </location>
</feature>
<reference evidence="6" key="2">
    <citation type="submission" date="2023-07" db="EMBL/GenBank/DDBJ databases">
        <authorList>
            <person name="Shen H."/>
        </authorList>
    </citation>
    <scope>NUCLEOTIDE SEQUENCE</scope>
    <source>
        <strain evidence="6">TNR-22</strain>
    </source>
</reference>
<dbReference type="CDD" id="cd09323">
    <property type="entry name" value="TDT_SLAC1_like"/>
    <property type="match status" value="1"/>
</dbReference>
<evidence type="ECO:0000256" key="5">
    <source>
        <dbReference type="SAM" id="Phobius"/>
    </source>
</evidence>
<feature type="transmembrane region" description="Helical" evidence="5">
    <location>
        <begin position="203"/>
        <end position="224"/>
    </location>
</feature>
<evidence type="ECO:0000256" key="3">
    <source>
        <dbReference type="ARBA" id="ARBA00022989"/>
    </source>
</evidence>
<comment type="caution">
    <text evidence="6">The sequence shown here is derived from an EMBL/GenBank/DDBJ whole genome shotgun (WGS) entry which is preliminary data.</text>
</comment>
<keyword evidence="3 5" id="KW-1133">Transmembrane helix</keyword>
<proteinExistence type="predicted"/>
<dbReference type="InterPro" id="IPR038665">
    <property type="entry name" value="Voltage-dep_anion_channel_sf"/>
</dbReference>
<dbReference type="Pfam" id="PF03595">
    <property type="entry name" value="SLAC1"/>
    <property type="match status" value="1"/>
</dbReference>
<dbReference type="EMBL" id="JAUOZU010000002">
    <property type="protein sequence ID" value="MDO6962906.1"/>
    <property type="molecule type" value="Genomic_DNA"/>
</dbReference>
<reference evidence="6" key="1">
    <citation type="journal article" date="2015" name="Int. J. Syst. Evol. Microbiol.">
        <title>Rhizobium alvei sp. nov., isolated from a freshwater river.</title>
        <authorList>
            <person name="Sheu S.Y."/>
            <person name="Huang H.W."/>
            <person name="Young C.C."/>
            <person name="Chen W.M."/>
        </authorList>
    </citation>
    <scope>NUCLEOTIDE SEQUENCE</scope>
    <source>
        <strain evidence="6">TNR-22</strain>
    </source>
</reference>
<comment type="subcellular location">
    <subcellularLocation>
        <location evidence="1">Membrane</location>
        <topology evidence="1">Multi-pass membrane protein</topology>
    </subcellularLocation>
</comment>
<feature type="transmembrane region" description="Helical" evidence="5">
    <location>
        <begin position="113"/>
        <end position="135"/>
    </location>
</feature>
<name>A0ABT8YGZ1_9HYPH</name>
<evidence type="ECO:0000313" key="7">
    <source>
        <dbReference type="Proteomes" id="UP001174932"/>
    </source>
</evidence>
<dbReference type="InterPro" id="IPR052951">
    <property type="entry name" value="Tellurite_res_ion_channel"/>
</dbReference>
<evidence type="ECO:0000256" key="4">
    <source>
        <dbReference type="ARBA" id="ARBA00023136"/>
    </source>
</evidence>
<protein>
    <submittedName>
        <fullName evidence="6">SLAC1 anion channel family protein</fullName>
    </submittedName>
</protein>
<dbReference type="PANTHER" id="PTHR37955">
    <property type="entry name" value="TELLURITE RESISTANCE PROTEIN TEHA"/>
    <property type="match status" value="1"/>
</dbReference>
<feature type="transmembrane region" description="Helical" evidence="5">
    <location>
        <begin position="12"/>
        <end position="37"/>
    </location>
</feature>
<feature type="transmembrane region" description="Helical" evidence="5">
    <location>
        <begin position="291"/>
        <end position="314"/>
    </location>
</feature>
<keyword evidence="4 5" id="KW-0472">Membrane</keyword>
<dbReference type="RefSeq" id="WP_304374799.1">
    <property type="nucleotide sequence ID" value="NZ_JAUOZU010000002.1"/>
</dbReference>
<feature type="transmembrane region" description="Helical" evidence="5">
    <location>
        <begin position="49"/>
        <end position="67"/>
    </location>
</feature>
<evidence type="ECO:0000256" key="2">
    <source>
        <dbReference type="ARBA" id="ARBA00022692"/>
    </source>
</evidence>
<dbReference type="Proteomes" id="UP001174932">
    <property type="component" value="Unassembled WGS sequence"/>
</dbReference>
<dbReference type="InterPro" id="IPR004695">
    <property type="entry name" value="SLAC1/Mae1/Ssu1/TehA"/>
</dbReference>
<gene>
    <name evidence="6" type="ORF">Q4481_02995</name>
</gene>
<keyword evidence="7" id="KW-1185">Reference proteome</keyword>
<evidence type="ECO:0000256" key="1">
    <source>
        <dbReference type="ARBA" id="ARBA00004141"/>
    </source>
</evidence>
<organism evidence="6 7">
    <name type="scientific">Rhizobium alvei</name>
    <dbReference type="NCBI Taxonomy" id="1132659"/>
    <lineage>
        <taxon>Bacteria</taxon>
        <taxon>Pseudomonadati</taxon>
        <taxon>Pseudomonadota</taxon>
        <taxon>Alphaproteobacteria</taxon>
        <taxon>Hyphomicrobiales</taxon>
        <taxon>Rhizobiaceae</taxon>
        <taxon>Rhizobium/Agrobacterium group</taxon>
        <taxon>Rhizobium</taxon>
    </lineage>
</organism>
<feature type="transmembrane region" description="Helical" evidence="5">
    <location>
        <begin position="147"/>
        <end position="167"/>
    </location>
</feature>
<dbReference type="Gene3D" id="1.50.10.150">
    <property type="entry name" value="Voltage-dependent anion channel"/>
    <property type="match status" value="1"/>
</dbReference>
<feature type="transmembrane region" description="Helical" evidence="5">
    <location>
        <begin position="260"/>
        <end position="279"/>
    </location>
</feature>
<feature type="transmembrane region" description="Helical" evidence="5">
    <location>
        <begin position="230"/>
        <end position="248"/>
    </location>
</feature>
<keyword evidence="2 5" id="KW-0812">Transmembrane</keyword>
<accession>A0ABT8YGZ1</accession>
<feature type="transmembrane region" description="Helical" evidence="5">
    <location>
        <begin position="173"/>
        <end position="191"/>
    </location>
</feature>
<evidence type="ECO:0000313" key="6">
    <source>
        <dbReference type="EMBL" id="MDO6962906.1"/>
    </source>
</evidence>